<dbReference type="Pfam" id="PF22725">
    <property type="entry name" value="GFO_IDH_MocA_C3"/>
    <property type="match status" value="1"/>
</dbReference>
<gene>
    <name evidence="4" type="ORF">ACIO7M_19365</name>
</gene>
<comment type="caution">
    <text evidence="4">The sequence shown here is derived from an EMBL/GenBank/DDBJ whole genome shotgun (WGS) entry which is preliminary data.</text>
</comment>
<dbReference type="InterPro" id="IPR036291">
    <property type="entry name" value="NAD(P)-bd_dom_sf"/>
</dbReference>
<evidence type="ECO:0000313" key="4">
    <source>
        <dbReference type="EMBL" id="MFJ2823253.1"/>
    </source>
</evidence>
<dbReference type="PANTHER" id="PTHR43377:SF6">
    <property type="entry name" value="GFO_IDH_MOCA-LIKE OXIDOREDUCTASE N-TERMINAL DOMAIN-CONTAINING PROTEIN"/>
    <property type="match status" value="1"/>
</dbReference>
<dbReference type="SUPFAM" id="SSF51735">
    <property type="entry name" value="NAD(P)-binding Rossmann-fold domains"/>
    <property type="match status" value="1"/>
</dbReference>
<dbReference type="RefSeq" id="WP_402382534.1">
    <property type="nucleotide sequence ID" value="NZ_JBIUYY010000008.1"/>
</dbReference>
<sequence length="376" mass="40330">MKGTAKDTAQQSAREAAPDGAPAGREPAPQEPLGVAVVGAGYWGPNLVRNFQASPAFRLRWLCDLDADRARRVLGGYSTVQATSDYAAVLADPAVDAVAVATPAGTHLDVALAALRAGKHVLVEKPLAATYEDGLRLVTEAEERGLTLMCDHTYCYTPAVARIRELVRSGELGEIQFVDSVRINLGLVQKDVDVLWDLAPHDLSVLDFVLPDDVRPVAVAAHGADPIGAGQSCVAYLTLQLDTGAIAHVHVNWLSPVKVRTTMVGGSKRTLVWDDLNPSQRVAVYDRGVDLTAPQELREDQRRDALVSYRTGDMVAPALGEKEALRTMVEEFAAAVRHRRPALTDGRAGLQVLDILEAASRSLAFRGAVVGLRTGR</sequence>
<reference evidence="4 5" key="1">
    <citation type="submission" date="2024-10" db="EMBL/GenBank/DDBJ databases">
        <title>The Natural Products Discovery Center: Release of the First 8490 Sequenced Strains for Exploring Actinobacteria Biosynthetic Diversity.</title>
        <authorList>
            <person name="Kalkreuter E."/>
            <person name="Kautsar S.A."/>
            <person name="Yang D."/>
            <person name="Bader C.D."/>
            <person name="Teijaro C.N."/>
            <person name="Fluegel L."/>
            <person name="Davis C.M."/>
            <person name="Simpson J.R."/>
            <person name="Lauterbach L."/>
            <person name="Steele A.D."/>
            <person name="Gui C."/>
            <person name="Meng S."/>
            <person name="Li G."/>
            <person name="Viehrig K."/>
            <person name="Ye F."/>
            <person name="Su P."/>
            <person name="Kiefer A.F."/>
            <person name="Nichols A."/>
            <person name="Cepeda A.J."/>
            <person name="Yan W."/>
            <person name="Fan B."/>
            <person name="Jiang Y."/>
            <person name="Adhikari A."/>
            <person name="Zheng C.-J."/>
            <person name="Schuster L."/>
            <person name="Cowan T.M."/>
            <person name="Smanski M.J."/>
            <person name="Chevrette M.G."/>
            <person name="De Carvalho L.P.S."/>
            <person name="Shen B."/>
        </authorList>
    </citation>
    <scope>NUCLEOTIDE SEQUENCE [LARGE SCALE GENOMIC DNA]</scope>
    <source>
        <strain evidence="4 5">NPDC087220</strain>
    </source>
</reference>
<name>A0ABW8EJ62_STRT5</name>
<evidence type="ECO:0000313" key="5">
    <source>
        <dbReference type="Proteomes" id="UP001617351"/>
    </source>
</evidence>
<dbReference type="Gene3D" id="3.40.50.720">
    <property type="entry name" value="NAD(P)-binding Rossmann-like Domain"/>
    <property type="match status" value="1"/>
</dbReference>
<dbReference type="PANTHER" id="PTHR43377">
    <property type="entry name" value="BILIVERDIN REDUCTASE A"/>
    <property type="match status" value="1"/>
</dbReference>
<dbReference type="InterPro" id="IPR055170">
    <property type="entry name" value="GFO_IDH_MocA-like_dom"/>
</dbReference>
<feature type="domain" description="GFO/IDH/MocA-like oxidoreductase" evidence="3">
    <location>
        <begin position="161"/>
        <end position="271"/>
    </location>
</feature>
<evidence type="ECO:0000259" key="2">
    <source>
        <dbReference type="Pfam" id="PF01408"/>
    </source>
</evidence>
<dbReference type="Gene3D" id="3.30.360.10">
    <property type="entry name" value="Dihydrodipicolinate Reductase, domain 2"/>
    <property type="match status" value="1"/>
</dbReference>
<feature type="region of interest" description="Disordered" evidence="1">
    <location>
        <begin position="1"/>
        <end position="31"/>
    </location>
</feature>
<evidence type="ECO:0000259" key="3">
    <source>
        <dbReference type="Pfam" id="PF22725"/>
    </source>
</evidence>
<feature type="domain" description="Gfo/Idh/MocA-like oxidoreductase N-terminal" evidence="2">
    <location>
        <begin position="34"/>
        <end position="152"/>
    </location>
</feature>
<dbReference type="Pfam" id="PF01408">
    <property type="entry name" value="GFO_IDH_MocA"/>
    <property type="match status" value="1"/>
</dbReference>
<proteinExistence type="predicted"/>
<protein>
    <submittedName>
        <fullName evidence="4">Gfo/Idh/MocA family protein</fullName>
    </submittedName>
</protein>
<accession>A0ABW8EJ62</accession>
<organism evidence="4 5">
    <name type="scientific">Streptomyces toxytricini</name>
    <name type="common">Actinomyces toxytricini</name>
    <dbReference type="NCBI Taxonomy" id="67369"/>
    <lineage>
        <taxon>Bacteria</taxon>
        <taxon>Bacillati</taxon>
        <taxon>Actinomycetota</taxon>
        <taxon>Actinomycetes</taxon>
        <taxon>Kitasatosporales</taxon>
        <taxon>Streptomycetaceae</taxon>
        <taxon>Streptomyces</taxon>
    </lineage>
</organism>
<dbReference type="EMBL" id="JBIUYY010000008">
    <property type="protein sequence ID" value="MFJ2823253.1"/>
    <property type="molecule type" value="Genomic_DNA"/>
</dbReference>
<dbReference type="InterPro" id="IPR000683">
    <property type="entry name" value="Gfo/Idh/MocA-like_OxRdtase_N"/>
</dbReference>
<keyword evidence="5" id="KW-1185">Reference proteome</keyword>
<dbReference type="SUPFAM" id="SSF55347">
    <property type="entry name" value="Glyceraldehyde-3-phosphate dehydrogenase-like, C-terminal domain"/>
    <property type="match status" value="1"/>
</dbReference>
<dbReference type="InterPro" id="IPR051450">
    <property type="entry name" value="Gfo/Idh/MocA_Oxidoreductases"/>
</dbReference>
<evidence type="ECO:0000256" key="1">
    <source>
        <dbReference type="SAM" id="MobiDB-lite"/>
    </source>
</evidence>
<dbReference type="Proteomes" id="UP001617351">
    <property type="component" value="Unassembled WGS sequence"/>
</dbReference>